<evidence type="ECO:0000313" key="2">
    <source>
        <dbReference type="EMBL" id="QQD24957.1"/>
    </source>
</evidence>
<organism evidence="2 3">
    <name type="scientific">Venatoribacter cucullus</name>
    <dbReference type="NCBI Taxonomy" id="2661630"/>
    <lineage>
        <taxon>Bacteria</taxon>
        <taxon>Pseudomonadati</taxon>
        <taxon>Pseudomonadota</taxon>
        <taxon>Gammaproteobacteria</taxon>
        <taxon>Oceanospirillales</taxon>
        <taxon>Oceanospirillaceae</taxon>
        <taxon>Venatoribacter</taxon>
    </lineage>
</organism>
<keyword evidence="1" id="KW-0732">Signal</keyword>
<dbReference type="Proteomes" id="UP000596074">
    <property type="component" value="Chromosome"/>
</dbReference>
<keyword evidence="3" id="KW-1185">Reference proteome</keyword>
<sequence>MRFLIFCTAFFLSAFSHASDWQDYPPVLPSFDYAGERLQQHWPQLNLGTAQPWPDTDFFYSMLQQFPQLREYSLNLARQPGAHPALQALLQDDLQPLAAATQQVWRLHYQGQFQQAYELGMQLGPAGAVPALYAKLMHAALLTNDPERKLTLFREAAAESERLLPLAPDYAFAEFGLHYARARILELLDTGAASSSGFLGSTKNALQELSERYPEQALYPAGLGGVQAGIVERVGSFVGRLTYGATESRAIAAFEQALLLQPGLPVIYQEFSTALARLNASKYHQRIQELLQRCVELPVYSAEEALNQARCAARLQ</sequence>
<feature type="signal peptide" evidence="1">
    <location>
        <begin position="1"/>
        <end position="18"/>
    </location>
</feature>
<protein>
    <recommendedName>
        <fullName evidence="4">DUF4034 domain-containing protein</fullName>
    </recommendedName>
</protein>
<dbReference type="RefSeq" id="WP_228345020.1">
    <property type="nucleotide sequence ID" value="NZ_CP046056.1"/>
</dbReference>
<gene>
    <name evidence="2" type="ORF">GJQ55_10970</name>
</gene>
<reference evidence="2 3" key="1">
    <citation type="submission" date="2019-11" db="EMBL/GenBank/DDBJ databases">
        <title>Venatorbacter sp. nov. a predator of Campylobacter and other Gram-negative bacteria.</title>
        <authorList>
            <person name="Saeedi A."/>
            <person name="Cummings N.J."/>
            <person name="Connerton I.F."/>
            <person name="Connerton P.L."/>
        </authorList>
    </citation>
    <scope>NUCLEOTIDE SEQUENCE [LARGE SCALE GENOMIC DNA]</scope>
    <source>
        <strain evidence="2">XL5</strain>
    </source>
</reference>
<dbReference type="KEGG" id="vcw:GJQ55_10970"/>
<proteinExistence type="predicted"/>
<feature type="chain" id="PRO_5040860518" description="DUF4034 domain-containing protein" evidence="1">
    <location>
        <begin position="19"/>
        <end position="316"/>
    </location>
</feature>
<evidence type="ECO:0000256" key="1">
    <source>
        <dbReference type="SAM" id="SignalP"/>
    </source>
</evidence>
<evidence type="ECO:0000313" key="3">
    <source>
        <dbReference type="Proteomes" id="UP000596074"/>
    </source>
</evidence>
<dbReference type="AlphaFoldDB" id="A0A9X7YQE8"/>
<name>A0A9X7YQE8_9GAMM</name>
<dbReference type="EMBL" id="CP046056">
    <property type="protein sequence ID" value="QQD24957.1"/>
    <property type="molecule type" value="Genomic_DNA"/>
</dbReference>
<accession>A0A9X7YQE8</accession>
<evidence type="ECO:0008006" key="4">
    <source>
        <dbReference type="Google" id="ProtNLM"/>
    </source>
</evidence>